<keyword evidence="1" id="KW-0812">Transmembrane</keyword>
<dbReference type="InterPro" id="IPR012373">
    <property type="entry name" value="Ferrdict_sens_TM"/>
</dbReference>
<reference evidence="4 5" key="1">
    <citation type="submission" date="2024-09" db="EMBL/GenBank/DDBJ databases">
        <authorList>
            <person name="Sun Q."/>
            <person name="Mori K."/>
        </authorList>
    </citation>
    <scope>NUCLEOTIDE SEQUENCE [LARGE SCALE GENOMIC DNA]</scope>
    <source>
        <strain evidence="4 5">CCM 7765</strain>
    </source>
</reference>
<feature type="domain" description="Protein FecR C-terminal" evidence="3">
    <location>
        <begin position="331"/>
        <end position="393"/>
    </location>
</feature>
<dbReference type="EMBL" id="JBHLWO010000001">
    <property type="protein sequence ID" value="MFC0317380.1"/>
    <property type="molecule type" value="Genomic_DNA"/>
</dbReference>
<dbReference type="Gene3D" id="3.55.50.30">
    <property type="match status" value="1"/>
</dbReference>
<dbReference type="InterPro" id="IPR006860">
    <property type="entry name" value="FecR"/>
</dbReference>
<dbReference type="Gene3D" id="2.60.120.1440">
    <property type="match status" value="1"/>
</dbReference>
<proteinExistence type="predicted"/>
<gene>
    <name evidence="4" type="ORF">ACFFI0_03625</name>
</gene>
<feature type="transmembrane region" description="Helical" evidence="1">
    <location>
        <begin position="80"/>
        <end position="102"/>
    </location>
</feature>
<keyword evidence="5" id="KW-1185">Reference proteome</keyword>
<evidence type="ECO:0000259" key="2">
    <source>
        <dbReference type="Pfam" id="PF04773"/>
    </source>
</evidence>
<protein>
    <submittedName>
        <fullName evidence="4">FecR family protein</fullName>
    </submittedName>
</protein>
<comment type="caution">
    <text evidence="4">The sequence shown here is derived from an EMBL/GenBank/DDBJ whole genome shotgun (WGS) entry which is preliminary data.</text>
</comment>
<dbReference type="Pfam" id="PF04773">
    <property type="entry name" value="FecR"/>
    <property type="match status" value="1"/>
</dbReference>
<keyword evidence="1" id="KW-0472">Membrane</keyword>
<organism evidence="4 5">
    <name type="scientific">Olivibacter oleidegradans</name>
    <dbReference type="NCBI Taxonomy" id="760123"/>
    <lineage>
        <taxon>Bacteria</taxon>
        <taxon>Pseudomonadati</taxon>
        <taxon>Bacteroidota</taxon>
        <taxon>Sphingobacteriia</taxon>
        <taxon>Sphingobacteriales</taxon>
        <taxon>Sphingobacteriaceae</taxon>
        <taxon>Olivibacter</taxon>
    </lineage>
</organism>
<evidence type="ECO:0000313" key="5">
    <source>
        <dbReference type="Proteomes" id="UP001589774"/>
    </source>
</evidence>
<sequence>MAAKFTNAYIKELAYKWERGLLTDSEKADFEAWYNSHNDKLAEISANYDAEEVIKNRLLNQLVSHMGAGHTEKRYPKRRFISWIAVAAILLLMFSIGTFVYVSESVGFKQSLLTNKNDINPGRNKAILTLADGRKINLDAGTDGAIAEENGMKITKTADGQLIYEVVADPVKQGRRGDKKAEIVYNTIETPKGGQYKIVLPDRSYVWLNAASTLKYPTDFTQENRTVELKGEAYFEIQPDKYRPFIVKNEHQITKVLGTQFNISAYNKEEAVKTTLVEGAVSVVAVSSKENAASALTTLLKPGEQSTVHNGKTSVLKVDVAPYIAWKKGVFYFDETKITDAMNQLSRWYDVEIVYKGDVPDTYFYGEISRKKSLSAVLAILEEGGVKFKIDKTTGTNKLIVY</sequence>
<evidence type="ECO:0000256" key="1">
    <source>
        <dbReference type="SAM" id="Phobius"/>
    </source>
</evidence>
<dbReference type="RefSeq" id="WP_130854651.1">
    <property type="nucleotide sequence ID" value="NZ_JBHLWO010000001.1"/>
</dbReference>
<feature type="domain" description="FecR protein" evidence="2">
    <location>
        <begin position="187"/>
        <end position="281"/>
    </location>
</feature>
<dbReference type="Pfam" id="PF16344">
    <property type="entry name" value="FecR_C"/>
    <property type="match status" value="1"/>
</dbReference>
<evidence type="ECO:0000259" key="3">
    <source>
        <dbReference type="Pfam" id="PF16344"/>
    </source>
</evidence>
<dbReference type="PANTHER" id="PTHR30273:SF2">
    <property type="entry name" value="PROTEIN FECR"/>
    <property type="match status" value="1"/>
</dbReference>
<dbReference type="Proteomes" id="UP001589774">
    <property type="component" value="Unassembled WGS sequence"/>
</dbReference>
<keyword evidence="1" id="KW-1133">Transmembrane helix</keyword>
<dbReference type="InterPro" id="IPR032508">
    <property type="entry name" value="FecR_C"/>
</dbReference>
<dbReference type="PANTHER" id="PTHR30273">
    <property type="entry name" value="PERIPLASMIC SIGNAL SENSOR AND SIGMA FACTOR ACTIVATOR FECR-RELATED"/>
    <property type="match status" value="1"/>
</dbReference>
<accession>A0ABV6HGU6</accession>
<evidence type="ECO:0000313" key="4">
    <source>
        <dbReference type="EMBL" id="MFC0317380.1"/>
    </source>
</evidence>
<name>A0ABV6HGU6_9SPHI</name>